<accession>A0A0U1NYD8</accession>
<gene>
    <name evidence="1" type="ORF">BN000_02961</name>
</gene>
<reference evidence="2" key="1">
    <citation type="submission" date="2015-05" db="EMBL/GenBank/DDBJ databases">
        <authorList>
            <person name="Urmite Genomes"/>
        </authorList>
    </citation>
    <scope>NUCLEOTIDE SEQUENCE [LARGE SCALE GENOMIC DNA]</scope>
    <source>
        <strain evidence="2">LF1</strain>
    </source>
</reference>
<name>A0A0U1NYD8_9BACI</name>
<evidence type="ECO:0000313" key="1">
    <source>
        <dbReference type="EMBL" id="CRK83006.1"/>
    </source>
</evidence>
<dbReference type="Proteomes" id="UP000199087">
    <property type="component" value="Unassembled WGS sequence"/>
</dbReference>
<dbReference type="AlphaFoldDB" id="A0A0U1NYD8"/>
<proteinExistence type="predicted"/>
<dbReference type="EMBL" id="CVRB01000003">
    <property type="protein sequence ID" value="CRK83006.1"/>
    <property type="molecule type" value="Genomic_DNA"/>
</dbReference>
<organism evidence="1 2">
    <name type="scientific">Neobacillus massiliamazoniensis</name>
    <dbReference type="NCBI Taxonomy" id="1499688"/>
    <lineage>
        <taxon>Bacteria</taxon>
        <taxon>Bacillati</taxon>
        <taxon>Bacillota</taxon>
        <taxon>Bacilli</taxon>
        <taxon>Bacillales</taxon>
        <taxon>Bacillaceae</taxon>
        <taxon>Neobacillus</taxon>
    </lineage>
</organism>
<sequence length="43" mass="5079">MLIASSNRALEIKNVFNKLNYLKRELTLSENTLDENSRNFHKL</sequence>
<keyword evidence="2" id="KW-1185">Reference proteome</keyword>
<protein>
    <submittedName>
        <fullName evidence="1">Uncharacterized protein</fullName>
    </submittedName>
</protein>
<evidence type="ECO:0000313" key="2">
    <source>
        <dbReference type="Proteomes" id="UP000199087"/>
    </source>
</evidence>